<dbReference type="SUPFAM" id="SSF88697">
    <property type="entry name" value="PUA domain-like"/>
    <property type="match status" value="1"/>
</dbReference>
<organism evidence="1 2">
    <name type="scientific">Thelonectria olida</name>
    <dbReference type="NCBI Taxonomy" id="1576542"/>
    <lineage>
        <taxon>Eukaryota</taxon>
        <taxon>Fungi</taxon>
        <taxon>Dikarya</taxon>
        <taxon>Ascomycota</taxon>
        <taxon>Pezizomycotina</taxon>
        <taxon>Sordariomycetes</taxon>
        <taxon>Hypocreomycetidae</taxon>
        <taxon>Hypocreales</taxon>
        <taxon>Nectriaceae</taxon>
        <taxon>Thelonectria</taxon>
    </lineage>
</organism>
<comment type="caution">
    <text evidence="1">The sequence shown here is derived from an EMBL/GenBank/DDBJ whole genome shotgun (WGS) entry which is preliminary data.</text>
</comment>
<accession>A0A9P8W419</accession>
<reference evidence="1 2" key="1">
    <citation type="journal article" date="2021" name="Nat. Commun.">
        <title>Genetic determinants of endophytism in the Arabidopsis root mycobiome.</title>
        <authorList>
            <person name="Mesny F."/>
            <person name="Miyauchi S."/>
            <person name="Thiergart T."/>
            <person name="Pickel B."/>
            <person name="Atanasova L."/>
            <person name="Karlsson M."/>
            <person name="Huettel B."/>
            <person name="Barry K.W."/>
            <person name="Haridas S."/>
            <person name="Chen C."/>
            <person name="Bauer D."/>
            <person name="Andreopoulos W."/>
            <person name="Pangilinan J."/>
            <person name="LaButti K."/>
            <person name="Riley R."/>
            <person name="Lipzen A."/>
            <person name="Clum A."/>
            <person name="Drula E."/>
            <person name="Henrissat B."/>
            <person name="Kohler A."/>
            <person name="Grigoriev I.V."/>
            <person name="Martin F.M."/>
            <person name="Hacquard S."/>
        </authorList>
    </citation>
    <scope>NUCLEOTIDE SEQUENCE [LARGE SCALE GENOMIC DNA]</scope>
    <source>
        <strain evidence="1 2">MPI-CAGE-CH-0241</strain>
    </source>
</reference>
<proteinExistence type="predicted"/>
<dbReference type="Proteomes" id="UP000777438">
    <property type="component" value="Unassembled WGS sequence"/>
</dbReference>
<evidence type="ECO:0000313" key="1">
    <source>
        <dbReference type="EMBL" id="KAH6888594.1"/>
    </source>
</evidence>
<dbReference type="OrthoDB" id="3244603at2759"/>
<dbReference type="EMBL" id="JAGPYM010000012">
    <property type="protein sequence ID" value="KAH6888594.1"/>
    <property type="molecule type" value="Genomic_DNA"/>
</dbReference>
<protein>
    <submittedName>
        <fullName evidence="1">Uncharacterized protein</fullName>
    </submittedName>
</protein>
<sequence>MRGKSAAYYFEVPLTAGFTPEDGWGGDGPSDYLIHSRNPLSVLGSSLTLQEHSLPSNDGLDNDLLLDLSDSVRAGLGDRRILGPRWEEAMGFLTAVLKDETSGSSMIDFGTIQNARLDKLLSDIINPGNRPSPLPTRFRDDVIMVEKLQRQWRARFKELYFTVDQDRYLILSRTGRLRDVEMSSSSQMDQRLWTTRTFETLSEFEGNQFDVGHWWLNLACAYRDGIVGSVLETPTKGKYGVAALPLITGREDVHLSDGTVTYTREGKISDMHLSLLSQVGSTIRILRGYKLQSPLAPKAGIRYDGLQVEAEMGWFEEIYIIRQYGTKLNVNTELHRLVVTLERVDDQLPVEDIIRIPRPSQLDDWQLFEKYEGETVRQKRGQQAWVEWKTSKAHEKMEREQYMRTLAFHTSLELAKLGQPVPSIGPLDWKGPGRYSRMM</sequence>
<dbReference type="AlphaFoldDB" id="A0A9P8W419"/>
<evidence type="ECO:0000313" key="2">
    <source>
        <dbReference type="Proteomes" id="UP000777438"/>
    </source>
</evidence>
<gene>
    <name evidence="1" type="ORF">B0T10DRAFT_460375</name>
</gene>
<name>A0A9P8W419_9HYPO</name>
<dbReference type="InterPro" id="IPR015947">
    <property type="entry name" value="PUA-like_sf"/>
</dbReference>
<keyword evidence="2" id="KW-1185">Reference proteome</keyword>